<organism evidence="1 2">
    <name type="scientific">Methanospirillum stamsii</name>
    <dbReference type="NCBI Taxonomy" id="1277351"/>
    <lineage>
        <taxon>Archaea</taxon>
        <taxon>Methanobacteriati</taxon>
        <taxon>Methanobacteriota</taxon>
        <taxon>Stenosarchaea group</taxon>
        <taxon>Methanomicrobia</taxon>
        <taxon>Methanomicrobiales</taxon>
        <taxon>Methanospirillaceae</taxon>
        <taxon>Methanospirillum</taxon>
    </lineage>
</organism>
<evidence type="ECO:0000313" key="1">
    <source>
        <dbReference type="EMBL" id="PWR70236.1"/>
    </source>
</evidence>
<dbReference type="Proteomes" id="UP000245934">
    <property type="component" value="Unassembled WGS sequence"/>
</dbReference>
<protein>
    <submittedName>
        <fullName evidence="1">Uncharacterized protein</fullName>
    </submittedName>
</protein>
<dbReference type="AlphaFoldDB" id="A0A2V2MXX6"/>
<sequence length="122" mass="13753">MEISPMSIYYGMIEKNIKRGINFQNAIISLHDGQMTFEDQGVNLVSIIRPSKNELILTVRKNHSEQTQKLLSALDTKNDTNPLKIHIELNGNPLFGGITIDTTVKKCEKREDESSISCTFSI</sequence>
<proteinExistence type="predicted"/>
<keyword evidence="2" id="KW-1185">Reference proteome</keyword>
<gene>
    <name evidence="1" type="ORF">DLD82_16345</name>
</gene>
<comment type="caution">
    <text evidence="1">The sequence shown here is derived from an EMBL/GenBank/DDBJ whole genome shotgun (WGS) entry which is preliminary data.</text>
</comment>
<dbReference type="EMBL" id="QGMZ01000045">
    <property type="protein sequence ID" value="PWR70236.1"/>
    <property type="molecule type" value="Genomic_DNA"/>
</dbReference>
<accession>A0A2V2MXX6</accession>
<evidence type="ECO:0000313" key="2">
    <source>
        <dbReference type="Proteomes" id="UP000245934"/>
    </source>
</evidence>
<name>A0A2V2MXX6_9EURY</name>
<reference evidence="1 2" key="1">
    <citation type="submission" date="2018-05" db="EMBL/GenBank/DDBJ databases">
        <title>Draft genome of Methanospirillum stamsii Pt1.</title>
        <authorList>
            <person name="Dueholm M.S."/>
            <person name="Nielsen P.H."/>
            <person name="Bakmann L.F."/>
            <person name="Otzen D.E."/>
        </authorList>
    </citation>
    <scope>NUCLEOTIDE SEQUENCE [LARGE SCALE GENOMIC DNA]</scope>
    <source>
        <strain evidence="1 2">Pt1</strain>
    </source>
</reference>